<keyword evidence="2" id="KW-1185">Reference proteome</keyword>
<dbReference type="EMBL" id="JAIRBM010000034">
    <property type="protein sequence ID" value="MBZ6079381.1"/>
    <property type="molecule type" value="Genomic_DNA"/>
</dbReference>
<comment type="caution">
    <text evidence="1">The sequence shown here is derived from an EMBL/GenBank/DDBJ whole genome shotgun (WGS) entry which is preliminary data.</text>
</comment>
<protein>
    <submittedName>
        <fullName evidence="1">Uncharacterized protein</fullName>
    </submittedName>
</protein>
<feature type="non-terminal residue" evidence="1">
    <location>
        <position position="1"/>
    </location>
</feature>
<sequence length="82" mass="9160">SGGTHQKHRTVDVCFFRLSITDNPQGHRRPRFSLSSSLVKEQIRFPKKTAPKTGILLPAPAARISKENPDRPIFGNPVMNPI</sequence>
<organism evidence="1 2">
    <name type="scientific">Microvirga puerhi</name>
    <dbReference type="NCBI Taxonomy" id="2876078"/>
    <lineage>
        <taxon>Bacteria</taxon>
        <taxon>Pseudomonadati</taxon>
        <taxon>Pseudomonadota</taxon>
        <taxon>Alphaproteobacteria</taxon>
        <taxon>Hyphomicrobiales</taxon>
        <taxon>Methylobacteriaceae</taxon>
        <taxon>Microvirga</taxon>
    </lineage>
</organism>
<evidence type="ECO:0000313" key="2">
    <source>
        <dbReference type="Proteomes" id="UP000704176"/>
    </source>
</evidence>
<gene>
    <name evidence="1" type="ORF">K9B37_24300</name>
</gene>
<accession>A0ABS7VW46</accession>
<dbReference type="RefSeq" id="WP_224316397.1">
    <property type="nucleotide sequence ID" value="NZ_JAIRBM010000034.1"/>
</dbReference>
<reference evidence="1 2" key="1">
    <citation type="submission" date="2021-09" db="EMBL/GenBank/DDBJ databases">
        <title>The complete genome sequence of a new microorganism.</title>
        <authorList>
            <person name="Zi Z."/>
        </authorList>
    </citation>
    <scope>NUCLEOTIDE SEQUENCE [LARGE SCALE GENOMIC DNA]</scope>
    <source>
        <strain evidence="1 2">WGZ8</strain>
    </source>
</reference>
<dbReference type="Proteomes" id="UP000704176">
    <property type="component" value="Unassembled WGS sequence"/>
</dbReference>
<evidence type="ECO:0000313" key="1">
    <source>
        <dbReference type="EMBL" id="MBZ6079381.1"/>
    </source>
</evidence>
<proteinExistence type="predicted"/>
<name>A0ABS7VW46_9HYPH</name>